<dbReference type="PANTHER" id="PTHR31377:SF0">
    <property type="entry name" value="AGMATINE DEIMINASE-RELATED"/>
    <property type="match status" value="1"/>
</dbReference>
<organism evidence="1 2">
    <name type="scientific">Piscirickettsia salmonis</name>
    <dbReference type="NCBI Taxonomy" id="1238"/>
    <lineage>
        <taxon>Bacteria</taxon>
        <taxon>Pseudomonadati</taxon>
        <taxon>Pseudomonadota</taxon>
        <taxon>Gammaproteobacteria</taxon>
        <taxon>Thiotrichales</taxon>
        <taxon>Piscirickettsiaceae</taxon>
        <taxon>Piscirickettsia</taxon>
    </lineage>
</organism>
<gene>
    <name evidence="1" type="ORF">KU39_1839</name>
</gene>
<protein>
    <submittedName>
        <fullName evidence="1">Porphyromonas-type peptidyl-arginine deiminase family protein</fullName>
        <ecNumber evidence="1">3.5.3.12</ecNumber>
    </submittedName>
</protein>
<proteinExistence type="predicted"/>
<dbReference type="AlphaFoldDB" id="A0A1L6TCC0"/>
<evidence type="ECO:0000313" key="2">
    <source>
        <dbReference type="Proteomes" id="UP000029558"/>
    </source>
</evidence>
<dbReference type="Pfam" id="PF04371">
    <property type="entry name" value="PAD_porph"/>
    <property type="match status" value="1"/>
</dbReference>
<dbReference type="SUPFAM" id="SSF55909">
    <property type="entry name" value="Pentein"/>
    <property type="match status" value="1"/>
</dbReference>
<accession>A0A1L6TCC0</accession>
<name>A0A1L6TCC0_PISSA</name>
<dbReference type="Proteomes" id="UP000029558">
    <property type="component" value="Chromosome"/>
</dbReference>
<evidence type="ECO:0000313" key="1">
    <source>
        <dbReference type="EMBL" id="ALB23019.1"/>
    </source>
</evidence>
<dbReference type="GO" id="GO:0009446">
    <property type="term" value="P:putrescine biosynthetic process"/>
    <property type="evidence" value="ECO:0007669"/>
    <property type="project" value="InterPro"/>
</dbReference>
<dbReference type="EMBL" id="CP012508">
    <property type="protein sequence ID" value="ALB23019.1"/>
    <property type="molecule type" value="Genomic_DNA"/>
</dbReference>
<dbReference type="GO" id="GO:0047632">
    <property type="term" value="F:agmatine deiminase activity"/>
    <property type="evidence" value="ECO:0007669"/>
    <property type="project" value="UniProtKB-EC"/>
</dbReference>
<dbReference type="RefSeq" id="WP_017375865.1">
    <property type="nucleotide sequence ID" value="NZ_CP012508.1"/>
</dbReference>
<dbReference type="Gene3D" id="3.75.10.10">
    <property type="entry name" value="L-arginine/glycine Amidinotransferase, Chain A"/>
    <property type="match status" value="1"/>
</dbReference>
<sequence>MAYQLIPEWAPQQAVMITWPHHYSDWADKQADVEPSFLALAKAISDYQQLIIICYDSEHHTEVTQKLCSFAINLERVTLYIIPSNDTWCRDYGPLSIQNNSHPESPTQLINFCFNAWGNKFASDLDNQINGHLAHQQAFWPHTLIEHTLILEGGSIETDGQGTLLTTSRCLLNPNRNPQLSQSAIEATLKESLGFKRILWLNHGELAGDDTDAHIDTLARFCDPHTLCYIQCTDENDEHFDTLYRMEQELKALTDYQGQPYQLIPLPLPHCYNSNGERLAGSYANFLITNHAVLVPTYRAAEDQIALQTLATCFKDRKIIPIDSRPFIEQGGSLHCLTMQIAKPI</sequence>
<reference evidence="1 2" key="1">
    <citation type="journal article" date="2014" name="Genome Announc.">
        <title>Comparative Genome Analysis of Two Isolates of the Fish Pathogen Piscirickettsia salmonis from Different Hosts Reveals Major Differences in Virulence-Associated Secretion Systems.</title>
        <authorList>
            <person name="Bohle H."/>
            <person name="Henriquez P."/>
            <person name="Grothusen H."/>
            <person name="Navas E."/>
            <person name="Sandoval A."/>
            <person name="Bustamante F."/>
            <person name="Bustos P."/>
            <person name="Mancilla M."/>
        </authorList>
    </citation>
    <scope>NUCLEOTIDE SEQUENCE [LARGE SCALE GENOMIC DNA]</scope>
    <source>
        <strain evidence="2">B1-32597</strain>
    </source>
</reference>
<dbReference type="OrthoDB" id="9808013at2"/>
<dbReference type="PANTHER" id="PTHR31377">
    <property type="entry name" value="AGMATINE DEIMINASE-RELATED"/>
    <property type="match status" value="1"/>
</dbReference>
<dbReference type="InterPro" id="IPR007466">
    <property type="entry name" value="Peptidyl-Arg-deiminase_porph"/>
</dbReference>
<dbReference type="GO" id="GO:0004668">
    <property type="term" value="F:protein-arginine deiminase activity"/>
    <property type="evidence" value="ECO:0007669"/>
    <property type="project" value="InterPro"/>
</dbReference>
<keyword evidence="1" id="KW-0378">Hydrolase</keyword>
<dbReference type="EC" id="3.5.3.12" evidence="1"/>